<dbReference type="Proteomes" id="UP001233164">
    <property type="component" value="Unassembled WGS sequence"/>
</dbReference>
<protein>
    <recommendedName>
        <fullName evidence="1">Gp28/Gp37-like domain-containing protein</fullName>
    </recommendedName>
</protein>
<comment type="caution">
    <text evidence="2">The sequence shown here is derived from an EMBL/GenBank/DDBJ whole genome shotgun (WGS) entry which is preliminary data.</text>
</comment>
<evidence type="ECO:0000313" key="2">
    <source>
        <dbReference type="EMBL" id="MDM7488704.1"/>
    </source>
</evidence>
<gene>
    <name evidence="2" type="ORF">QT969_10415</name>
</gene>
<reference evidence="2 3" key="1">
    <citation type="submission" date="2023-06" db="EMBL/GenBank/DDBJ databases">
        <title>Rhodococcus indonesiensis sp. nov a new member of the Rhodococcus ruber lineage isolated from a sediment of neutral hot spring.</title>
        <authorList>
            <person name="Kusuma A.B."/>
            <person name="Fenylestari G."/>
            <person name="Ammar F."/>
            <person name="Nouioui I."/>
            <person name="Goodfellow M."/>
        </authorList>
    </citation>
    <scope>NUCLEOTIDE SEQUENCE [LARGE SCALE GENOMIC DNA]</scope>
    <source>
        <strain evidence="2 3">CSLK01-03</strain>
    </source>
</reference>
<name>A0ABT7RM29_9NOCA</name>
<proteinExistence type="predicted"/>
<dbReference type="InterPro" id="IPR029432">
    <property type="entry name" value="Gp28/Gp37-like_dom"/>
</dbReference>
<keyword evidence="3" id="KW-1185">Reference proteome</keyword>
<evidence type="ECO:0000313" key="3">
    <source>
        <dbReference type="Proteomes" id="UP001233164"/>
    </source>
</evidence>
<accession>A0ABT7RM29</accession>
<organism evidence="2 3">
    <name type="scientific">Rhodococcus indonesiensis</name>
    <dbReference type="NCBI Taxonomy" id="3055869"/>
    <lineage>
        <taxon>Bacteria</taxon>
        <taxon>Bacillati</taxon>
        <taxon>Actinomycetota</taxon>
        <taxon>Actinomycetes</taxon>
        <taxon>Mycobacteriales</taxon>
        <taxon>Nocardiaceae</taxon>
        <taxon>Rhodococcus</taxon>
    </lineage>
</organism>
<dbReference type="EMBL" id="JAUBOF010000027">
    <property type="protein sequence ID" value="MDM7488704.1"/>
    <property type="molecule type" value="Genomic_DNA"/>
</dbReference>
<feature type="domain" description="Gp28/Gp37-like" evidence="1">
    <location>
        <begin position="3"/>
        <end position="112"/>
    </location>
</feature>
<sequence>MVARSVARANNSGWTRYFEYFQEGSGKAYTISSLMVLRAGFWATRSYASHEFAARDGSPFLIGESGHIWVGDRAGYTIRGDKTGRIYMDRVSKVSLSWDRETSPEWTVAIGDDRALQDPVQRAWERIEAFATSLQQLGL</sequence>
<dbReference type="RefSeq" id="WP_289378769.1">
    <property type="nucleotide sequence ID" value="NZ_JAUBOF010000027.1"/>
</dbReference>
<dbReference type="Pfam" id="PF14594">
    <property type="entry name" value="Sipho_Gp37"/>
    <property type="match status" value="1"/>
</dbReference>
<evidence type="ECO:0000259" key="1">
    <source>
        <dbReference type="Pfam" id="PF14594"/>
    </source>
</evidence>